<gene>
    <name evidence="1" type="ORF">QYM36_015460</name>
</gene>
<accession>A0AA88HF13</accession>
<organism evidence="1 2">
    <name type="scientific">Artemia franciscana</name>
    <name type="common">Brine shrimp</name>
    <name type="synonym">Artemia sanfranciscana</name>
    <dbReference type="NCBI Taxonomy" id="6661"/>
    <lineage>
        <taxon>Eukaryota</taxon>
        <taxon>Metazoa</taxon>
        <taxon>Ecdysozoa</taxon>
        <taxon>Arthropoda</taxon>
        <taxon>Crustacea</taxon>
        <taxon>Branchiopoda</taxon>
        <taxon>Anostraca</taxon>
        <taxon>Artemiidae</taxon>
        <taxon>Artemia</taxon>
    </lineage>
</organism>
<dbReference type="Proteomes" id="UP001187531">
    <property type="component" value="Unassembled WGS sequence"/>
</dbReference>
<name>A0AA88HF13_ARTSF</name>
<feature type="non-terminal residue" evidence="1">
    <location>
        <position position="1"/>
    </location>
</feature>
<protein>
    <submittedName>
        <fullName evidence="1">Uncharacterized protein</fullName>
    </submittedName>
</protein>
<reference evidence="1" key="1">
    <citation type="submission" date="2023-07" db="EMBL/GenBank/DDBJ databases">
        <title>Chromosome-level genome assembly of Artemia franciscana.</title>
        <authorList>
            <person name="Jo E."/>
        </authorList>
    </citation>
    <scope>NUCLEOTIDE SEQUENCE</scope>
    <source>
        <tissue evidence="1">Whole body</tissue>
    </source>
</reference>
<keyword evidence="2" id="KW-1185">Reference proteome</keyword>
<dbReference type="AlphaFoldDB" id="A0AA88HF13"/>
<evidence type="ECO:0000313" key="2">
    <source>
        <dbReference type="Proteomes" id="UP001187531"/>
    </source>
</evidence>
<dbReference type="EMBL" id="JAVRJZ010000019">
    <property type="protein sequence ID" value="KAK2707763.1"/>
    <property type="molecule type" value="Genomic_DNA"/>
</dbReference>
<sequence>AVLFVAENVLSTASAEASVFFRNQLTDCSSKFRHSQRNSENTPVSSFASSNLERSRAVATMVAIAFGDNSPWTNNAGPRMRFLPSHCIGSWERVFSA</sequence>
<evidence type="ECO:0000313" key="1">
    <source>
        <dbReference type="EMBL" id="KAK2707763.1"/>
    </source>
</evidence>
<comment type="caution">
    <text evidence="1">The sequence shown here is derived from an EMBL/GenBank/DDBJ whole genome shotgun (WGS) entry which is preliminary data.</text>
</comment>
<proteinExistence type="predicted"/>